<dbReference type="AlphaFoldDB" id="A0A6G8IEC5"/>
<dbReference type="KEGG" id="hcz:G9Q37_05075"/>
<proteinExistence type="predicted"/>
<accession>A0A6G8IEC5</accession>
<evidence type="ECO:0000313" key="2">
    <source>
        <dbReference type="Proteomes" id="UP000503162"/>
    </source>
</evidence>
<dbReference type="EMBL" id="CP049989">
    <property type="protein sequence ID" value="QIM51554.1"/>
    <property type="molecule type" value="Genomic_DNA"/>
</dbReference>
<dbReference type="RefSeq" id="WP_166225461.1">
    <property type="nucleotide sequence ID" value="NZ_CP049989.1"/>
</dbReference>
<keyword evidence="2" id="KW-1185">Reference proteome</keyword>
<evidence type="ECO:0000313" key="1">
    <source>
        <dbReference type="EMBL" id="QIM51554.1"/>
    </source>
</evidence>
<name>A0A6G8IEC5_9BURK</name>
<gene>
    <name evidence="1" type="ORF">G9Q37_05075</name>
</gene>
<sequence length="52" mass="5529">MFKFGSTAKFVMVGHSNDTAVEKLITAAFLCGGNINLDLGCLQLIVPDDLEA</sequence>
<organism evidence="1 2">
    <name type="scientific">Hydrogenophaga crocea</name>
    <dbReference type="NCBI Taxonomy" id="2716225"/>
    <lineage>
        <taxon>Bacteria</taxon>
        <taxon>Pseudomonadati</taxon>
        <taxon>Pseudomonadota</taxon>
        <taxon>Betaproteobacteria</taxon>
        <taxon>Burkholderiales</taxon>
        <taxon>Comamonadaceae</taxon>
        <taxon>Hydrogenophaga</taxon>
    </lineage>
</organism>
<protein>
    <submittedName>
        <fullName evidence="1">Uncharacterized protein</fullName>
    </submittedName>
</protein>
<reference evidence="1 2" key="1">
    <citation type="submission" date="2020-03" db="EMBL/GenBank/DDBJ databases">
        <title>Hydrogenophaga sp. nov. isolated from cyanobacterial mat.</title>
        <authorList>
            <person name="Thorat V."/>
            <person name="Kirdat K."/>
            <person name="Tiwarekar B."/>
            <person name="Costa E.D."/>
            <person name="Yadav A."/>
        </authorList>
    </citation>
    <scope>NUCLEOTIDE SEQUENCE [LARGE SCALE GENOMIC DNA]</scope>
    <source>
        <strain evidence="1 2">BA0156</strain>
    </source>
</reference>
<dbReference type="Proteomes" id="UP000503162">
    <property type="component" value="Chromosome"/>
</dbReference>